<dbReference type="CDD" id="cd04730">
    <property type="entry name" value="NPD_like"/>
    <property type="match status" value="1"/>
</dbReference>
<dbReference type="Gene3D" id="3.20.20.70">
    <property type="entry name" value="Aldolase class I"/>
    <property type="match status" value="1"/>
</dbReference>
<evidence type="ECO:0000256" key="1">
    <source>
        <dbReference type="ARBA" id="ARBA00022630"/>
    </source>
</evidence>
<evidence type="ECO:0008006" key="5">
    <source>
        <dbReference type="Google" id="ProtNLM"/>
    </source>
</evidence>
<dbReference type="Pfam" id="PF03060">
    <property type="entry name" value="NMO"/>
    <property type="match status" value="2"/>
</dbReference>
<dbReference type="SUPFAM" id="SSF51412">
    <property type="entry name" value="Inosine monophosphate dehydrogenase (IMPDH)"/>
    <property type="match status" value="1"/>
</dbReference>
<dbReference type="EMBL" id="MT118723">
    <property type="protein sequence ID" value="QJC58215.1"/>
    <property type="molecule type" value="Genomic_DNA"/>
</dbReference>
<dbReference type="PANTHER" id="PTHR32332">
    <property type="entry name" value="2-NITROPROPANE DIOXYGENASE"/>
    <property type="match status" value="1"/>
</dbReference>
<protein>
    <recommendedName>
        <fullName evidence="5">2-nitropropane dioxygenase</fullName>
    </recommendedName>
</protein>
<keyword evidence="2" id="KW-0288">FMN</keyword>
<dbReference type="AlphaFoldDB" id="A0A6M3QDG9"/>
<dbReference type="InterPro" id="IPR004136">
    <property type="entry name" value="NMO"/>
</dbReference>
<dbReference type="GO" id="GO:0018580">
    <property type="term" value="F:nitronate monooxygenase activity"/>
    <property type="evidence" value="ECO:0007669"/>
    <property type="project" value="InterPro"/>
</dbReference>
<keyword evidence="1" id="KW-0285">Flavoprotein</keyword>
<accession>A0A6M3QDG9</accession>
<evidence type="ECO:0000313" key="4">
    <source>
        <dbReference type="EMBL" id="QJC58215.1"/>
    </source>
</evidence>
<evidence type="ECO:0000256" key="3">
    <source>
        <dbReference type="ARBA" id="ARBA00023002"/>
    </source>
</evidence>
<keyword evidence="3" id="KW-0560">Oxidoreductase</keyword>
<name>A0A6M3QDG9_STRVR</name>
<reference evidence="4" key="1">
    <citation type="journal article" date="2020" name="J. Am. Chem. Soc.">
        <title>A Heterotrimeric Dehydrogenase Complex Functions with Two Distinct YcaO Proteins to Install the Five Azole Heterocycles in the Thirty Five-Membered Thiopeptide Antibiotics Sulfomycins.</title>
        <authorList>
            <person name="Du Y."/>
            <person name="Qiu Y."/>
            <person name="Meng X."/>
            <person name="Feng J."/>
            <person name="Tao J."/>
            <person name="Liu W."/>
        </authorList>
    </citation>
    <scope>NUCLEOTIDE SEQUENCE</scope>
    <source>
        <strain evidence="4">ATCC 29776</strain>
    </source>
</reference>
<dbReference type="InterPro" id="IPR013785">
    <property type="entry name" value="Aldolase_TIM"/>
</dbReference>
<proteinExistence type="predicted"/>
<organism evidence="4">
    <name type="scientific">Streptomyces viridochromogenes</name>
    <dbReference type="NCBI Taxonomy" id="1938"/>
    <lineage>
        <taxon>Bacteria</taxon>
        <taxon>Bacillati</taxon>
        <taxon>Actinomycetota</taxon>
        <taxon>Actinomycetes</taxon>
        <taxon>Kitasatosporales</taxon>
        <taxon>Streptomycetaceae</taxon>
        <taxon>Streptomyces</taxon>
    </lineage>
</organism>
<evidence type="ECO:0000256" key="2">
    <source>
        <dbReference type="ARBA" id="ARBA00022643"/>
    </source>
</evidence>
<sequence>MLRTRLCDVLGIEVPVIGAPYGPYEQVDLAAALCGAGALGSLGTAVRPLADLRRQWARMRELTDRPFAINHTLRPLNEEAFQATLDERPAAVSFHLGVPGDLIKRAHDAGILWIQQVMDVQQAEQAVGAGADVIVAQGGEAGGQGGEVATMVLVPQVVDIAGDTPVVAAGGIADGRGLAAALALGAQGVAIGTRLLASVEMDVAAEWKDRIVAADARDTVKLQHSDRFMPPFSRPGGYAFPRSLRTPFLDDAEAHPERLQPAEAGPRIVGAVLEGRGHEFLPFTGQSAALVHDILPAAEIVRRIVDDAATILRRTADTYTRSTPR</sequence>
<dbReference type="PANTHER" id="PTHR32332:SF20">
    <property type="entry name" value="2-NITROPROPANE DIOXYGENASE-LIKE PROTEIN"/>
    <property type="match status" value="1"/>
</dbReference>